<dbReference type="Proteomes" id="UP000009173">
    <property type="component" value="Chromosome"/>
</dbReference>
<dbReference type="InterPro" id="IPR028098">
    <property type="entry name" value="Glyco_trans_4-like_N"/>
</dbReference>
<dbReference type="Pfam" id="PF13439">
    <property type="entry name" value="Glyco_transf_4"/>
    <property type="match status" value="1"/>
</dbReference>
<dbReference type="AlphaFoldDB" id="A0A0H3A5S2"/>
<proteinExistence type="predicted"/>
<evidence type="ECO:0000313" key="2">
    <source>
        <dbReference type="EMBL" id="ABM27353.1"/>
    </source>
</evidence>
<evidence type="ECO:0000259" key="1">
    <source>
        <dbReference type="Pfam" id="PF13439"/>
    </source>
</evidence>
<accession>A0A0H3A5S2</accession>
<dbReference type="RefSeq" id="WP_011791544.1">
    <property type="nucleotide sequence ID" value="NC_008751.1"/>
</dbReference>
<gene>
    <name evidence="2" type="ordered locus">Dvul_0330</name>
</gene>
<dbReference type="PANTHER" id="PTHR12526">
    <property type="entry name" value="GLYCOSYLTRANSFERASE"/>
    <property type="match status" value="1"/>
</dbReference>
<dbReference type="Gene3D" id="3.40.50.2000">
    <property type="entry name" value="Glycogen Phosphorylase B"/>
    <property type="match status" value="2"/>
</dbReference>
<dbReference type="EMBL" id="CP000527">
    <property type="protein sequence ID" value="ABM27353.1"/>
    <property type="molecule type" value="Genomic_DNA"/>
</dbReference>
<dbReference type="SUPFAM" id="SSF53756">
    <property type="entry name" value="UDP-Glycosyltransferase/glycogen phosphorylase"/>
    <property type="match status" value="1"/>
</dbReference>
<dbReference type="HOGENOM" id="CLU_009583_0_4_7"/>
<evidence type="ECO:0000313" key="3">
    <source>
        <dbReference type="Proteomes" id="UP000009173"/>
    </source>
</evidence>
<protein>
    <submittedName>
        <fullName evidence="2">Glycosyl transferase, group 1</fullName>
    </submittedName>
</protein>
<reference evidence="3" key="1">
    <citation type="journal article" date="2009" name="Environ. Microbiol.">
        <title>Contribution of mobile genetic elements to Desulfovibrio vulgaris genome plasticity.</title>
        <authorList>
            <person name="Walker C.B."/>
            <person name="Stolyar S."/>
            <person name="Chivian D."/>
            <person name="Pinel N."/>
            <person name="Gabster J.A."/>
            <person name="Dehal P.S."/>
            <person name="He Z."/>
            <person name="Yang Z.K."/>
            <person name="Yen H.C."/>
            <person name="Zhou J."/>
            <person name="Wall J.D."/>
            <person name="Hazen T.C."/>
            <person name="Arkin A.P."/>
            <person name="Stahl D.A."/>
        </authorList>
    </citation>
    <scope>NUCLEOTIDE SEQUENCE [LARGE SCALE GENOMIC DNA]</scope>
    <source>
        <strain evidence="3">DP4</strain>
    </source>
</reference>
<dbReference type="PANTHER" id="PTHR12526:SF635">
    <property type="entry name" value="GLYCOSYL TRANSFERASE GROUP 1"/>
    <property type="match status" value="1"/>
</dbReference>
<sequence length="368" mass="39053">MHILLFHFDESCPASVRQTFLLARELSAGTAGDVTLVCTAGGFLEREARSVDVPVLPVGGLTGKPLTLMRLVRAVRSREASVLHCCDTASAALVRHLKRLSGGRCRTVQTWRVVGGDAARHVERVCRHADAVLCHGEMVCDRLERHGVPRSRLFAVSPAVDAGHYAPRRPRGDGRCVFVVDAPLAASSGHGIVLAAMRLLATMPGLPEWEVRLVGDGPDFPSLLATARQTGVDTHLAMLGTQDERRILPDADVLLAPSLDGEHGADAIRAAWCVRLPAVASSLDVHTGMVRHDETGLLVPVGDADALAAVMARLARDVAGDGAMAAGLVAGGRAEVLRRTPERLAAAHLDIYREQAGAVRRSLQSAGV</sequence>
<organism evidence="2 3">
    <name type="scientific">Nitratidesulfovibrio vulgaris (strain DP4)</name>
    <name type="common">Desulfovibrio vulgaris</name>
    <dbReference type="NCBI Taxonomy" id="391774"/>
    <lineage>
        <taxon>Bacteria</taxon>
        <taxon>Pseudomonadati</taxon>
        <taxon>Thermodesulfobacteriota</taxon>
        <taxon>Desulfovibrionia</taxon>
        <taxon>Desulfovibrionales</taxon>
        <taxon>Desulfovibrionaceae</taxon>
        <taxon>Nitratidesulfovibrio</taxon>
    </lineage>
</organism>
<dbReference type="CDD" id="cd03801">
    <property type="entry name" value="GT4_PimA-like"/>
    <property type="match status" value="1"/>
</dbReference>
<dbReference type="GO" id="GO:0016757">
    <property type="term" value="F:glycosyltransferase activity"/>
    <property type="evidence" value="ECO:0007669"/>
    <property type="project" value="TreeGrafter"/>
</dbReference>
<name>A0A0H3A5S2_NITV4</name>
<dbReference type="KEGG" id="dvl:Dvul_0330"/>
<dbReference type="Pfam" id="PF13692">
    <property type="entry name" value="Glyco_trans_1_4"/>
    <property type="match status" value="1"/>
</dbReference>
<feature type="domain" description="Glycosyltransferase subfamily 4-like N-terminal" evidence="1">
    <location>
        <begin position="17"/>
        <end position="162"/>
    </location>
</feature>
<keyword evidence="2" id="KW-0808">Transferase</keyword>